<dbReference type="AlphaFoldDB" id="Q215N0"/>
<evidence type="ECO:0000259" key="2">
    <source>
        <dbReference type="Pfam" id="PF03061"/>
    </source>
</evidence>
<evidence type="ECO:0000313" key="3">
    <source>
        <dbReference type="EMBL" id="ABD87906.1"/>
    </source>
</evidence>
<feature type="domain" description="Thioesterase" evidence="2">
    <location>
        <begin position="44"/>
        <end position="123"/>
    </location>
</feature>
<dbReference type="RefSeq" id="WP_011472803.1">
    <property type="nucleotide sequence ID" value="NC_007925.1"/>
</dbReference>
<dbReference type="NCBIfam" id="TIGR00369">
    <property type="entry name" value="unchar_dom_1"/>
    <property type="match status" value="1"/>
</dbReference>
<dbReference type="OrthoDB" id="9813282at2"/>
<reference evidence="3" key="1">
    <citation type="submission" date="2006-03" db="EMBL/GenBank/DDBJ databases">
        <title>Complete sequence of Rhodopseudomonas palustris BisB18.</title>
        <authorList>
            <consortium name="US DOE Joint Genome Institute"/>
            <person name="Copeland A."/>
            <person name="Lucas S."/>
            <person name="Lapidus A."/>
            <person name="Barry K."/>
            <person name="Detter J.C."/>
            <person name="Glavina del Rio T."/>
            <person name="Hammon N."/>
            <person name="Israni S."/>
            <person name="Dalin E."/>
            <person name="Tice H."/>
            <person name="Pitluck S."/>
            <person name="Chain P."/>
            <person name="Malfatti S."/>
            <person name="Shin M."/>
            <person name="Vergez L."/>
            <person name="Schmutz J."/>
            <person name="Larimer F."/>
            <person name="Land M."/>
            <person name="Hauser L."/>
            <person name="Pelletier D.A."/>
            <person name="Kyrpides N."/>
            <person name="Anderson I."/>
            <person name="Oda Y."/>
            <person name="Harwood C.S."/>
            <person name="Richardson P."/>
        </authorList>
    </citation>
    <scope>NUCLEOTIDE SEQUENCE [LARGE SCALE GENOMIC DNA]</scope>
    <source>
        <strain evidence="3">BisB18</strain>
    </source>
</reference>
<accession>Q215N0</accession>
<dbReference type="SUPFAM" id="SSF54637">
    <property type="entry name" value="Thioesterase/thiol ester dehydrase-isomerase"/>
    <property type="match status" value="1"/>
</dbReference>
<dbReference type="GO" id="GO:0005829">
    <property type="term" value="C:cytosol"/>
    <property type="evidence" value="ECO:0007669"/>
    <property type="project" value="TreeGrafter"/>
</dbReference>
<dbReference type="GO" id="GO:0061522">
    <property type="term" value="F:1,4-dihydroxy-2-naphthoyl-CoA thioesterase activity"/>
    <property type="evidence" value="ECO:0007669"/>
    <property type="project" value="TreeGrafter"/>
</dbReference>
<dbReference type="PANTHER" id="PTHR43240">
    <property type="entry name" value="1,4-DIHYDROXY-2-NAPHTHOYL-COA THIOESTERASE 1"/>
    <property type="match status" value="1"/>
</dbReference>
<sequence length="132" mass="14063">MTPLEMIRSRPLPFAALIGVQFTEAMPERVTAIITVRDDLCTLGGVIHGGAVMALADTIGAAATFINLPEGAQGTTTIESKTNFIGPAKAGVTVRAVAEPVHRGRRTQVWQTRIETEEGRLVAVVTQTQLVL</sequence>
<dbReference type="eggNOG" id="COG2050">
    <property type="taxonomic scope" value="Bacteria"/>
</dbReference>
<protein>
    <submittedName>
        <fullName evidence="3">Phenylacetic acid degradation-related protein</fullName>
    </submittedName>
</protein>
<dbReference type="HOGENOM" id="CLU_089876_13_4_5"/>
<dbReference type="InterPro" id="IPR029069">
    <property type="entry name" value="HotDog_dom_sf"/>
</dbReference>
<dbReference type="InterPro" id="IPR003736">
    <property type="entry name" value="PAAI_dom"/>
</dbReference>
<dbReference type="Gene3D" id="3.10.129.10">
    <property type="entry name" value="Hotdog Thioesterase"/>
    <property type="match status" value="1"/>
</dbReference>
<dbReference type="InterPro" id="IPR006683">
    <property type="entry name" value="Thioestr_dom"/>
</dbReference>
<dbReference type="EMBL" id="CP000301">
    <property type="protein sequence ID" value="ABD87906.1"/>
    <property type="molecule type" value="Genomic_DNA"/>
</dbReference>
<dbReference type="Pfam" id="PF03061">
    <property type="entry name" value="4HBT"/>
    <property type="match status" value="1"/>
</dbReference>
<name>Q215N0_RHOPB</name>
<organism evidence="3">
    <name type="scientific">Rhodopseudomonas palustris (strain BisB18)</name>
    <dbReference type="NCBI Taxonomy" id="316056"/>
    <lineage>
        <taxon>Bacteria</taxon>
        <taxon>Pseudomonadati</taxon>
        <taxon>Pseudomonadota</taxon>
        <taxon>Alphaproteobacteria</taxon>
        <taxon>Hyphomicrobiales</taxon>
        <taxon>Nitrobacteraceae</taxon>
        <taxon>Rhodopseudomonas</taxon>
    </lineage>
</organism>
<keyword evidence="1" id="KW-0378">Hydrolase</keyword>
<dbReference type="PANTHER" id="PTHR43240:SF8">
    <property type="entry name" value="PHENYLACETIC ACID DEGRADATION-RELATED PROTEIN"/>
    <property type="match status" value="1"/>
</dbReference>
<dbReference type="KEGG" id="rpc:RPC_2353"/>
<evidence type="ECO:0000256" key="1">
    <source>
        <dbReference type="ARBA" id="ARBA00022801"/>
    </source>
</evidence>
<dbReference type="STRING" id="316056.RPC_2353"/>
<proteinExistence type="predicted"/>
<dbReference type="CDD" id="cd03443">
    <property type="entry name" value="PaaI_thioesterase"/>
    <property type="match status" value="1"/>
</dbReference>
<gene>
    <name evidence="3" type="ordered locus">RPC_2353</name>
</gene>